<comment type="caution">
    <text evidence="3">The sequence shown here is derived from an EMBL/GenBank/DDBJ whole genome shotgun (WGS) entry which is preliminary data.</text>
</comment>
<dbReference type="Proteomes" id="UP000621436">
    <property type="component" value="Unassembled WGS sequence"/>
</dbReference>
<organism evidence="3 4">
    <name type="scientific">Halonatronomonas betaini</name>
    <dbReference type="NCBI Taxonomy" id="2778430"/>
    <lineage>
        <taxon>Bacteria</taxon>
        <taxon>Bacillati</taxon>
        <taxon>Bacillota</taxon>
        <taxon>Clostridia</taxon>
        <taxon>Halanaerobiales</taxon>
        <taxon>Halarsenatibacteraceae</taxon>
        <taxon>Halonatronomonas</taxon>
    </lineage>
</organism>
<gene>
    <name evidence="3" type="ORF">I0Q91_04705</name>
</gene>
<dbReference type="EMBL" id="JADPIE010000002">
    <property type="protein sequence ID" value="MBF8436372.1"/>
    <property type="molecule type" value="Genomic_DNA"/>
</dbReference>
<keyword evidence="1" id="KW-0472">Membrane</keyword>
<proteinExistence type="predicted"/>
<evidence type="ECO:0000256" key="1">
    <source>
        <dbReference type="SAM" id="Phobius"/>
    </source>
</evidence>
<dbReference type="GO" id="GO:0016020">
    <property type="term" value="C:membrane"/>
    <property type="evidence" value="ECO:0007669"/>
    <property type="project" value="InterPro"/>
</dbReference>
<dbReference type="Gene3D" id="3.90.1010.20">
    <property type="match status" value="1"/>
</dbReference>
<name>A0A931AP82_9FIRM</name>
<dbReference type="RefSeq" id="WP_270453229.1">
    <property type="nucleotide sequence ID" value="NZ_JADPIE010000002.1"/>
</dbReference>
<dbReference type="InterPro" id="IPR007329">
    <property type="entry name" value="FMN-bd"/>
</dbReference>
<feature type="transmembrane region" description="Helical" evidence="1">
    <location>
        <begin position="7"/>
        <end position="26"/>
    </location>
</feature>
<keyword evidence="1" id="KW-1133">Transmembrane helix</keyword>
<reference evidence="3" key="1">
    <citation type="submission" date="2020-11" db="EMBL/GenBank/DDBJ databases">
        <title>Halonatronomonas betainensis gen. nov., sp. nov. a novel haloalkaliphilic representative of the family Halanaerobiacae capable of betaine degradation.</title>
        <authorList>
            <person name="Boltyanskaya Y."/>
            <person name="Kevbrin V."/>
            <person name="Detkova E."/>
            <person name="Grouzdev D.S."/>
            <person name="Koziaeva V."/>
            <person name="Zhilina T."/>
        </authorList>
    </citation>
    <scope>NUCLEOTIDE SEQUENCE</scope>
    <source>
        <strain evidence="3">Z-7014</strain>
    </source>
</reference>
<dbReference type="Pfam" id="PF04205">
    <property type="entry name" value="FMN_bind"/>
    <property type="match status" value="1"/>
</dbReference>
<evidence type="ECO:0000313" key="3">
    <source>
        <dbReference type="EMBL" id="MBF8436372.1"/>
    </source>
</evidence>
<evidence type="ECO:0000313" key="4">
    <source>
        <dbReference type="Proteomes" id="UP000621436"/>
    </source>
</evidence>
<feature type="domain" description="FMN-binding" evidence="2">
    <location>
        <begin position="61"/>
        <end position="132"/>
    </location>
</feature>
<keyword evidence="1" id="KW-0812">Transmembrane</keyword>
<dbReference type="GO" id="GO:0010181">
    <property type="term" value="F:FMN binding"/>
    <property type="evidence" value="ECO:0007669"/>
    <property type="project" value="InterPro"/>
</dbReference>
<keyword evidence="4" id="KW-1185">Reference proteome</keyword>
<sequence>MNRKIRKILTVVIFILVIVSIGIFYLSRGLNEGQNMIVDPIPQTALEDLPDGSYRGQHDFRRWSNEVEVIIQDNEIIGINVIEDMRFVKDDVREELITRVKNNQTTDIDVITGSTVTSKAYLQAITTAINLGVAGQ</sequence>
<evidence type="ECO:0000259" key="2">
    <source>
        <dbReference type="SMART" id="SM00900"/>
    </source>
</evidence>
<protein>
    <submittedName>
        <fullName evidence="3">FMN-binding protein</fullName>
    </submittedName>
</protein>
<dbReference type="SMART" id="SM00900">
    <property type="entry name" value="FMN_bind"/>
    <property type="match status" value="1"/>
</dbReference>
<dbReference type="AlphaFoldDB" id="A0A931AP82"/>
<accession>A0A931AP82</accession>